<gene>
    <name evidence="1" type="ORF">SLUN_00935</name>
</gene>
<evidence type="ECO:0000313" key="2">
    <source>
        <dbReference type="Proteomes" id="UP000244201"/>
    </source>
</evidence>
<protein>
    <submittedName>
        <fullName evidence="1">Haze protective factor 1</fullName>
    </submittedName>
</protein>
<evidence type="ECO:0000313" key="1">
    <source>
        <dbReference type="EMBL" id="AVZ71030.1"/>
    </source>
</evidence>
<dbReference type="Proteomes" id="UP000244201">
    <property type="component" value="Chromosome"/>
</dbReference>
<reference evidence="1 2" key="1">
    <citation type="submission" date="2018-01" db="EMBL/GenBank/DDBJ databases">
        <title>Complete genome sequence of Streptomyces lunaelactis MM109T, a Ferroverdin A producer isolated from cave moonmilk deposits.</title>
        <authorList>
            <person name="Naome A."/>
            <person name="Martinet L."/>
            <person name="Maciejewska M."/>
            <person name="Anderssen S."/>
            <person name="Adam D."/>
            <person name="Tenconi E."/>
            <person name="Deflandre B."/>
            <person name="Arguelles-Arias A."/>
            <person name="Calusinska M."/>
            <person name="Copieters W."/>
            <person name="Karim L."/>
            <person name="Hanikenne M."/>
            <person name="Baurain D."/>
            <person name="van Wezel G."/>
            <person name="Smargiasso N."/>
            <person name="de Pauw E."/>
            <person name="Delfosse P."/>
            <person name="Rigali S."/>
        </authorList>
    </citation>
    <scope>NUCLEOTIDE SEQUENCE [LARGE SCALE GENOMIC DNA]</scope>
    <source>
        <strain evidence="1 2">MM109</strain>
    </source>
</reference>
<sequence>MSGTVSVDRSIFGLDELRREGEEPRAFWTDLPMEGPPLVVGAGVARVLSKAQSHDVSVAVEVRSGRPEGPGEGFELLGSWRYQTGSGEQMVCTMDGPALTFRLREDSGYVLQVWCRGGDTAAARFEELMGQVFPITDLEEYLFVFTPDG</sequence>
<keyword evidence="2" id="KW-1185">Reference proteome</keyword>
<proteinExistence type="predicted"/>
<dbReference type="KEGG" id="slk:SLUN_00935"/>
<dbReference type="AlphaFoldDB" id="A0A2R4SVY1"/>
<dbReference type="EMBL" id="CP026304">
    <property type="protein sequence ID" value="AVZ71030.1"/>
    <property type="molecule type" value="Genomic_DNA"/>
</dbReference>
<accession>A0A2R4SVY1</accession>
<organism evidence="1 2">
    <name type="scientific">Streptomyces lunaelactis</name>
    <dbReference type="NCBI Taxonomy" id="1535768"/>
    <lineage>
        <taxon>Bacteria</taxon>
        <taxon>Bacillati</taxon>
        <taxon>Actinomycetota</taxon>
        <taxon>Actinomycetes</taxon>
        <taxon>Kitasatosporales</taxon>
        <taxon>Streptomycetaceae</taxon>
        <taxon>Streptomyces</taxon>
    </lineage>
</organism>
<name>A0A2R4SVY1_9ACTN</name>